<evidence type="ECO:0000313" key="2">
    <source>
        <dbReference type="EMBL" id="SDZ20879.1"/>
    </source>
</evidence>
<dbReference type="AlphaFoldDB" id="A0A1H3R7C5"/>
<dbReference type="PANTHER" id="PTHR42956">
    <property type="entry name" value="NITROGENASE IRON-MOLYBDENUM COFACTOR BIOSYNTHESIS PROTEIN NIFE"/>
    <property type="match status" value="1"/>
</dbReference>
<dbReference type="SUPFAM" id="SSF53807">
    <property type="entry name" value="Helical backbone' metal receptor"/>
    <property type="match status" value="1"/>
</dbReference>
<dbReference type="OrthoDB" id="5442487at2"/>
<dbReference type="InterPro" id="IPR000510">
    <property type="entry name" value="Nase/OxRdtase_comp1"/>
</dbReference>
<dbReference type="RefSeq" id="WP_093315462.1">
    <property type="nucleotide sequence ID" value="NZ_FNPV01000012.1"/>
</dbReference>
<reference evidence="2 3" key="1">
    <citation type="submission" date="2016-10" db="EMBL/GenBank/DDBJ databases">
        <authorList>
            <person name="de Groot N.N."/>
        </authorList>
    </citation>
    <scope>NUCLEOTIDE SEQUENCE [LARGE SCALE GENOMIC DNA]</scope>
    <source>
        <strain evidence="2 3">APO</strain>
    </source>
</reference>
<proteinExistence type="predicted"/>
<keyword evidence="3" id="KW-1185">Reference proteome</keyword>
<gene>
    <name evidence="2" type="ORF">SAMN05192546_11222</name>
</gene>
<dbReference type="EMBL" id="FNPV01000012">
    <property type="protein sequence ID" value="SDZ20879.1"/>
    <property type="molecule type" value="Genomic_DNA"/>
</dbReference>
<sequence length="439" mass="49351">MKPWKPYSIPVGNLLEEVATRRNNTNRKSALHYCAPSGGGWGVVRAACLVPEILILFVIPVGCGRHGGIASFQTGDNQKVRYLLIEEAEVVMGSYEERIGEAIEHLIHKEKPKGMMIFSTCIDDLLGMDFDSLLRVAEEKHQIPMVRAKMNPIMSETVKPPELMVQDSMYAYLQKKPLMGIKRERYLNTIGSFAAVDKNSEIHSLLHEAGGYQLKHITDYKELSKFQTMANHKMNLLVAPGGAYAVKSLEKKTGMSYLEVLSCFQPEETSRQYRKIEEALGLSLAFEKEEKAVEAFLEQNRKPLEGKTVAIGATINARPFELAKFLVEQKMDLRYVLAKAVHPSEKPYVEWLAENAAHLQIIPNLEPSLSSVEGGLEQLDYGIGLDAAAYFDVKHLTELPFEESLYGYQGAKTLIHRLIHAKPYEGDLIQRIYQANLVI</sequence>
<dbReference type="InterPro" id="IPR049939">
    <property type="entry name" value="NifE-like"/>
</dbReference>
<dbReference type="Gene3D" id="3.40.50.12380">
    <property type="entry name" value="Nitrogenase MoFe cofactor biosynthesis protein NifE, C-terminal"/>
    <property type="match status" value="1"/>
</dbReference>
<evidence type="ECO:0000259" key="1">
    <source>
        <dbReference type="Pfam" id="PF00148"/>
    </source>
</evidence>
<dbReference type="Pfam" id="PF00148">
    <property type="entry name" value="Oxidored_nitro"/>
    <property type="match status" value="1"/>
</dbReference>
<evidence type="ECO:0000313" key="3">
    <source>
        <dbReference type="Proteomes" id="UP000199230"/>
    </source>
</evidence>
<dbReference type="STRING" id="159292.SAMN05192546_11222"/>
<dbReference type="GO" id="GO:0016491">
    <property type="term" value="F:oxidoreductase activity"/>
    <property type="evidence" value="ECO:0007669"/>
    <property type="project" value="InterPro"/>
</dbReference>
<dbReference type="Proteomes" id="UP000199230">
    <property type="component" value="Unassembled WGS sequence"/>
</dbReference>
<protein>
    <submittedName>
        <fullName evidence="2">Nitrogenase component 1 type Oxidoreductase</fullName>
    </submittedName>
</protein>
<accession>A0A1H3R7C5</accession>
<organism evidence="2 3">
    <name type="scientific">Tindallia californiensis</name>
    <dbReference type="NCBI Taxonomy" id="159292"/>
    <lineage>
        <taxon>Bacteria</taxon>
        <taxon>Bacillati</taxon>
        <taxon>Bacillota</taxon>
        <taxon>Clostridia</taxon>
        <taxon>Peptostreptococcales</taxon>
        <taxon>Tindalliaceae</taxon>
        <taxon>Tindallia</taxon>
    </lineage>
</organism>
<feature type="domain" description="Nitrogenase/oxidoreductase component 1" evidence="1">
    <location>
        <begin position="41"/>
        <end position="356"/>
    </location>
</feature>
<dbReference type="Gene3D" id="3.40.50.1980">
    <property type="entry name" value="Nitrogenase molybdenum iron protein domain"/>
    <property type="match status" value="1"/>
</dbReference>
<name>A0A1H3R7C5_9FIRM</name>
<dbReference type="PANTHER" id="PTHR42956:SF1">
    <property type="entry name" value="NITROGENASE IRON-MOLYBDENUM COFACTOR BIOSYNTHESIS PROTEIN NIFE"/>
    <property type="match status" value="1"/>
</dbReference>